<organism evidence="2 3">
    <name type="scientific">Candidatus Curtissbacteria bacterium GW2011_GWA1_40_16</name>
    <dbReference type="NCBI Taxonomy" id="1618405"/>
    <lineage>
        <taxon>Bacteria</taxon>
        <taxon>Candidatus Curtissiibacteriota</taxon>
    </lineage>
</organism>
<evidence type="ECO:0000256" key="1">
    <source>
        <dbReference type="SAM" id="Phobius"/>
    </source>
</evidence>
<evidence type="ECO:0000313" key="2">
    <source>
        <dbReference type="EMBL" id="KKR50884.1"/>
    </source>
</evidence>
<dbReference type="AlphaFoldDB" id="A0A0G0RDU4"/>
<keyword evidence="1" id="KW-0472">Membrane</keyword>
<dbReference type="Proteomes" id="UP000034531">
    <property type="component" value="Unassembled WGS sequence"/>
</dbReference>
<accession>A0A0G0RDU4</accession>
<sequence>MRVDDERRNTHPNRAGRVVLAATVAATAWFFVPHNKVNLGIFGDSGQQDNPAATDQINRELGQLKIGDQVLSITKYEESPAENDPSKKEVLIYGKSESDPRNVMDESWKLFISSKDGQFPAVMDVYPPAVEAGVSADSSGFSYDLVFRATITSGTQTYSLTALHKIGDEALQSQSVLIGQAGGASQKRN</sequence>
<comment type="caution">
    <text evidence="2">The sequence shown here is derived from an EMBL/GenBank/DDBJ whole genome shotgun (WGS) entry which is preliminary data.</text>
</comment>
<keyword evidence="1" id="KW-0812">Transmembrane</keyword>
<protein>
    <submittedName>
        <fullName evidence="2">Uncharacterized protein</fullName>
    </submittedName>
</protein>
<name>A0A0G0RDU4_9BACT</name>
<dbReference type="EMBL" id="LBYI01000005">
    <property type="protein sequence ID" value="KKR50884.1"/>
    <property type="molecule type" value="Genomic_DNA"/>
</dbReference>
<proteinExistence type="predicted"/>
<feature type="transmembrane region" description="Helical" evidence="1">
    <location>
        <begin position="15"/>
        <end position="32"/>
    </location>
</feature>
<evidence type="ECO:0000313" key="3">
    <source>
        <dbReference type="Proteomes" id="UP000034531"/>
    </source>
</evidence>
<gene>
    <name evidence="2" type="ORF">UT84_C0005G0030</name>
</gene>
<reference evidence="2 3" key="1">
    <citation type="journal article" date="2015" name="Nature">
        <title>rRNA introns, odd ribosomes, and small enigmatic genomes across a large radiation of phyla.</title>
        <authorList>
            <person name="Brown C.T."/>
            <person name="Hug L.A."/>
            <person name="Thomas B.C."/>
            <person name="Sharon I."/>
            <person name="Castelle C.J."/>
            <person name="Singh A."/>
            <person name="Wilkins M.J."/>
            <person name="Williams K.H."/>
            <person name="Banfield J.F."/>
        </authorList>
    </citation>
    <scope>NUCLEOTIDE SEQUENCE [LARGE SCALE GENOMIC DNA]</scope>
</reference>
<keyword evidence="1" id="KW-1133">Transmembrane helix</keyword>